<feature type="DNA-binding region" description="H-T-H motif" evidence="4">
    <location>
        <begin position="34"/>
        <end position="53"/>
    </location>
</feature>
<gene>
    <name evidence="6" type="ORF">BEL07_08980</name>
</gene>
<dbReference type="AlphaFoldDB" id="A0A1E8Q6F2"/>
<evidence type="ECO:0000256" key="4">
    <source>
        <dbReference type="PROSITE-ProRule" id="PRU00335"/>
    </source>
</evidence>
<sequence length="212" mass="22823">MRGRPAGRDSDRTRADILRAARTVLGVHGYRATTLKMVAREAGLSIRAVYYYFGSLHEVYVDVVADTVALLEESVRDVAGEPTLRRQIRAYLAAMHALDFGDRSVMAFMIREYLDAARGTRDGRAKGPLLSGTERFLAGMVRGAIERGELAPDTSVRATVGLLSSILWGIGLYSGFVDEADVMAALCARADEVIASGLVAEDAPDGVQSDVA</sequence>
<accession>A0A1E8Q6F2</accession>
<dbReference type="SUPFAM" id="SSF48498">
    <property type="entry name" value="Tetracyclin repressor-like, C-terminal domain"/>
    <property type="match status" value="1"/>
</dbReference>
<dbReference type="InterPro" id="IPR001647">
    <property type="entry name" value="HTH_TetR"/>
</dbReference>
<evidence type="ECO:0000256" key="1">
    <source>
        <dbReference type="ARBA" id="ARBA00023015"/>
    </source>
</evidence>
<dbReference type="EMBL" id="MCHX01000016">
    <property type="protein sequence ID" value="OFJ54168.1"/>
    <property type="molecule type" value="Genomic_DNA"/>
</dbReference>
<reference evidence="6 7" key="1">
    <citation type="submission" date="2016-09" db="EMBL/GenBank/DDBJ databases">
        <title>genome sequence of Mycobacterium sp. 739 SCH.</title>
        <authorList>
            <person name="Greninger A.L."/>
            <person name="Qin X."/>
            <person name="Jerome K."/>
            <person name="Vora S."/>
            <person name="Quinn K."/>
        </authorList>
    </citation>
    <scope>NUCLEOTIDE SEQUENCE [LARGE SCALE GENOMIC DNA]</scope>
    <source>
        <strain evidence="6 7">SCH</strain>
    </source>
</reference>
<dbReference type="SUPFAM" id="SSF46689">
    <property type="entry name" value="Homeodomain-like"/>
    <property type="match status" value="1"/>
</dbReference>
<proteinExistence type="predicted"/>
<dbReference type="InterPro" id="IPR009057">
    <property type="entry name" value="Homeodomain-like_sf"/>
</dbReference>
<evidence type="ECO:0000259" key="5">
    <source>
        <dbReference type="PROSITE" id="PS50977"/>
    </source>
</evidence>
<dbReference type="PROSITE" id="PS50977">
    <property type="entry name" value="HTH_TETR_2"/>
    <property type="match status" value="1"/>
</dbReference>
<evidence type="ECO:0000313" key="7">
    <source>
        <dbReference type="Proteomes" id="UP000178953"/>
    </source>
</evidence>
<feature type="domain" description="HTH tetR-type" evidence="5">
    <location>
        <begin position="11"/>
        <end position="71"/>
    </location>
</feature>
<dbReference type="PANTHER" id="PTHR30055">
    <property type="entry name" value="HTH-TYPE TRANSCRIPTIONAL REGULATOR RUTR"/>
    <property type="match status" value="1"/>
</dbReference>
<dbReference type="Gene3D" id="1.10.357.10">
    <property type="entry name" value="Tetracycline Repressor, domain 2"/>
    <property type="match status" value="1"/>
</dbReference>
<protein>
    <recommendedName>
        <fullName evidence="5">HTH tetR-type domain-containing protein</fullName>
    </recommendedName>
</protein>
<comment type="caution">
    <text evidence="6">The sequence shown here is derived from an EMBL/GenBank/DDBJ whole genome shotgun (WGS) entry which is preliminary data.</text>
</comment>
<dbReference type="Proteomes" id="UP000178953">
    <property type="component" value="Unassembled WGS sequence"/>
</dbReference>
<dbReference type="GO" id="GO:0000976">
    <property type="term" value="F:transcription cis-regulatory region binding"/>
    <property type="evidence" value="ECO:0007669"/>
    <property type="project" value="TreeGrafter"/>
</dbReference>
<evidence type="ECO:0000256" key="2">
    <source>
        <dbReference type="ARBA" id="ARBA00023125"/>
    </source>
</evidence>
<dbReference type="InterPro" id="IPR036271">
    <property type="entry name" value="Tet_transcr_reg_TetR-rel_C_sf"/>
</dbReference>
<dbReference type="PANTHER" id="PTHR30055:SF234">
    <property type="entry name" value="HTH-TYPE TRANSCRIPTIONAL REGULATOR BETI"/>
    <property type="match status" value="1"/>
</dbReference>
<evidence type="ECO:0000256" key="3">
    <source>
        <dbReference type="ARBA" id="ARBA00023163"/>
    </source>
</evidence>
<dbReference type="GO" id="GO:0003700">
    <property type="term" value="F:DNA-binding transcription factor activity"/>
    <property type="evidence" value="ECO:0007669"/>
    <property type="project" value="TreeGrafter"/>
</dbReference>
<keyword evidence="7" id="KW-1185">Reference proteome</keyword>
<keyword evidence="3" id="KW-0804">Transcription</keyword>
<organism evidence="6 7">
    <name type="scientific">Mycolicibacterium grossiae</name>
    <dbReference type="NCBI Taxonomy" id="1552759"/>
    <lineage>
        <taxon>Bacteria</taxon>
        <taxon>Bacillati</taxon>
        <taxon>Actinomycetota</taxon>
        <taxon>Actinomycetes</taxon>
        <taxon>Mycobacteriales</taxon>
        <taxon>Mycobacteriaceae</taxon>
        <taxon>Mycolicibacterium</taxon>
    </lineage>
</organism>
<keyword evidence="2 4" id="KW-0238">DNA-binding</keyword>
<dbReference type="PRINTS" id="PR00455">
    <property type="entry name" value="HTHTETR"/>
</dbReference>
<dbReference type="InterPro" id="IPR050109">
    <property type="entry name" value="HTH-type_TetR-like_transc_reg"/>
</dbReference>
<keyword evidence="1" id="KW-0805">Transcription regulation</keyword>
<evidence type="ECO:0000313" key="6">
    <source>
        <dbReference type="EMBL" id="OFJ54168.1"/>
    </source>
</evidence>
<dbReference type="Pfam" id="PF00440">
    <property type="entry name" value="TetR_N"/>
    <property type="match status" value="1"/>
</dbReference>
<name>A0A1E8Q6F2_9MYCO</name>